<dbReference type="GO" id="GO:0005737">
    <property type="term" value="C:cytoplasm"/>
    <property type="evidence" value="ECO:0007669"/>
    <property type="project" value="TreeGrafter"/>
</dbReference>
<dbReference type="InterPro" id="IPR016161">
    <property type="entry name" value="Ald_DH/histidinol_DH"/>
</dbReference>
<evidence type="ECO:0000256" key="2">
    <source>
        <dbReference type="ARBA" id="ARBA00023002"/>
    </source>
</evidence>
<dbReference type="PROSITE" id="PS00070">
    <property type="entry name" value="ALDEHYDE_DEHYDR_CYS"/>
    <property type="match status" value="1"/>
</dbReference>
<dbReference type="EMBL" id="NDYC01000035">
    <property type="protein sequence ID" value="OXZ26759.1"/>
    <property type="molecule type" value="Genomic_DNA"/>
</dbReference>
<feature type="active site" evidence="4">
    <location>
        <position position="233"/>
    </location>
</feature>
<comment type="similarity">
    <text evidence="1 3 6">Belongs to the aldehyde dehydrogenase family.</text>
</comment>
<dbReference type="Proteomes" id="UP000215413">
    <property type="component" value="Unassembled WGS sequence"/>
</dbReference>
<protein>
    <recommendedName>
        <fullName evidence="3">Aldehyde dehydrogenase</fullName>
    </recommendedName>
</protein>
<comment type="caution">
    <text evidence="8">The sequence shown here is derived from an EMBL/GenBank/DDBJ whole genome shotgun (WGS) entry which is preliminary data.</text>
</comment>
<evidence type="ECO:0000256" key="4">
    <source>
        <dbReference type="PIRSR" id="PIRSR036492-1"/>
    </source>
</evidence>
<evidence type="ECO:0000256" key="6">
    <source>
        <dbReference type="RuleBase" id="RU003345"/>
    </source>
</evidence>
<evidence type="ECO:0000259" key="7">
    <source>
        <dbReference type="Pfam" id="PF00171"/>
    </source>
</evidence>
<reference evidence="9" key="1">
    <citation type="submission" date="2017-04" db="EMBL/GenBank/DDBJ databases">
        <title>Finegoldia magna isolated from orthopedic joint implant-associated infections.</title>
        <authorList>
            <person name="Bjorklund S."/>
            <person name="Bruggemann H."/>
            <person name="Jensen A."/>
            <person name="Hellmark B."/>
            <person name="Soderquist B."/>
        </authorList>
    </citation>
    <scope>NUCLEOTIDE SEQUENCE [LARGE SCALE GENOMIC DNA]</scope>
    <source>
        <strain evidence="9">CCUG 54800</strain>
    </source>
</reference>
<organism evidence="8 9">
    <name type="scientific">Finegoldia magna</name>
    <name type="common">Peptostreptococcus magnus</name>
    <dbReference type="NCBI Taxonomy" id="1260"/>
    <lineage>
        <taxon>Bacteria</taxon>
        <taxon>Bacillati</taxon>
        <taxon>Bacillota</taxon>
        <taxon>Tissierellia</taxon>
        <taxon>Tissierellales</taxon>
        <taxon>Peptoniphilaceae</taxon>
        <taxon>Finegoldia</taxon>
    </lineage>
</organism>
<keyword evidence="2 3" id="KW-0560">Oxidoreductase</keyword>
<sequence length="441" mass="51118">MIENLREKSQTVLLKSSIRVLYLRKLRDSVKNHREEIISALKEDIGKSEYESFMTEYATVMQELNFFINNTIKLARTKNTSFDLLTFPNKTEIRNREFGVCLIISPWNYPFNLSMIPVIDAIAAGNSVYLMMSRKNPKIRQLMKEVLKPVEDIVHLENDRSYDEVLEEEFDFYFFTGSKNRGRAVYKKAAENLKPCVLELGGKSPCIVDKDVDLQDTAKKICWAKFTNSGQTCVAVDYLVVEESIKDRLMHYILKEIDENYSDISEMSRIKTKAKYDEFRKIMRDRTDRIGGKYHDDEMIIEPCVFTDATFNDEIMKDEIFGPLLPVISYTDIDAMLMHIRRMDNPLAFYVFTKDKKLCDYITNSVGFGGGCINDCMMHISNNKAPFGGFGNSGLGHYHGKWGFDTFSHKQSVYVSRKVDNPFRFKPFTDKKLNLMKKFLG</sequence>
<dbReference type="RefSeq" id="WP_094206175.1">
    <property type="nucleotide sequence ID" value="NZ_NDYC01000035.1"/>
</dbReference>
<dbReference type="GO" id="GO:0004029">
    <property type="term" value="F:aldehyde dehydrogenase (NAD+) activity"/>
    <property type="evidence" value="ECO:0007669"/>
    <property type="project" value="TreeGrafter"/>
</dbReference>
<dbReference type="GO" id="GO:0006081">
    <property type="term" value="P:aldehyde metabolic process"/>
    <property type="evidence" value="ECO:0007669"/>
    <property type="project" value="InterPro"/>
</dbReference>
<evidence type="ECO:0000313" key="9">
    <source>
        <dbReference type="Proteomes" id="UP000215413"/>
    </source>
</evidence>
<dbReference type="Pfam" id="PF00171">
    <property type="entry name" value="Aldedh"/>
    <property type="match status" value="1"/>
</dbReference>
<dbReference type="InterPro" id="IPR029510">
    <property type="entry name" value="Ald_DH_CS_GLU"/>
</dbReference>
<dbReference type="InterPro" id="IPR016160">
    <property type="entry name" value="Ald_DH_CS_CYS"/>
</dbReference>
<feature type="active site" evidence="4 5">
    <location>
        <position position="199"/>
    </location>
</feature>
<dbReference type="InterPro" id="IPR012394">
    <property type="entry name" value="Aldehyde_DH_NAD(P)"/>
</dbReference>
<gene>
    <name evidence="8" type="ORF">B9N49_07440</name>
</gene>
<dbReference type="Gene3D" id="3.40.309.10">
    <property type="entry name" value="Aldehyde Dehydrogenase, Chain A, domain 2"/>
    <property type="match status" value="1"/>
</dbReference>
<dbReference type="PANTHER" id="PTHR43570">
    <property type="entry name" value="ALDEHYDE DEHYDROGENASE"/>
    <property type="match status" value="1"/>
</dbReference>
<dbReference type="PROSITE" id="PS00687">
    <property type="entry name" value="ALDEHYDE_DEHYDR_GLU"/>
    <property type="match status" value="1"/>
</dbReference>
<evidence type="ECO:0000313" key="8">
    <source>
        <dbReference type="EMBL" id="OXZ26759.1"/>
    </source>
</evidence>
<dbReference type="InterPro" id="IPR015590">
    <property type="entry name" value="Aldehyde_DH_dom"/>
</dbReference>
<name>A0A233V2Y7_FINMA</name>
<dbReference type="PANTHER" id="PTHR43570:SF16">
    <property type="entry name" value="ALDEHYDE DEHYDROGENASE TYPE III, ISOFORM Q"/>
    <property type="match status" value="1"/>
</dbReference>
<dbReference type="InterPro" id="IPR016162">
    <property type="entry name" value="Ald_DH_N"/>
</dbReference>
<evidence type="ECO:0000256" key="3">
    <source>
        <dbReference type="PIRNR" id="PIRNR036492"/>
    </source>
</evidence>
<feature type="domain" description="Aldehyde dehydrogenase" evidence="7">
    <location>
        <begin position="19"/>
        <end position="413"/>
    </location>
</feature>
<accession>A0A233V2Y7</accession>
<evidence type="ECO:0000256" key="1">
    <source>
        <dbReference type="ARBA" id="ARBA00009986"/>
    </source>
</evidence>
<dbReference type="InterPro" id="IPR016163">
    <property type="entry name" value="Ald_DH_C"/>
</dbReference>
<dbReference type="Gene3D" id="3.40.605.10">
    <property type="entry name" value="Aldehyde Dehydrogenase, Chain A, domain 1"/>
    <property type="match status" value="1"/>
</dbReference>
<evidence type="ECO:0000256" key="5">
    <source>
        <dbReference type="PROSITE-ProRule" id="PRU10007"/>
    </source>
</evidence>
<dbReference type="AlphaFoldDB" id="A0A233V2Y7"/>
<dbReference type="PIRSF" id="PIRSF036492">
    <property type="entry name" value="ALDH"/>
    <property type="match status" value="1"/>
</dbReference>
<dbReference type="SUPFAM" id="SSF53720">
    <property type="entry name" value="ALDH-like"/>
    <property type="match status" value="1"/>
</dbReference>
<proteinExistence type="inferred from homology"/>